<feature type="compositionally biased region" description="Basic and acidic residues" evidence="1">
    <location>
        <begin position="118"/>
        <end position="128"/>
    </location>
</feature>
<accession>A0A8D5JE48</accession>
<name>A0A8D5JE48_9BACT</name>
<dbReference type="RefSeq" id="WP_228854461.1">
    <property type="nucleotide sequence ID" value="NZ_AP024086.1"/>
</dbReference>
<proteinExistence type="predicted"/>
<dbReference type="AlphaFoldDB" id="A0A8D5JE48"/>
<evidence type="ECO:0000313" key="3">
    <source>
        <dbReference type="Proteomes" id="UP000826725"/>
    </source>
</evidence>
<reference evidence="2" key="1">
    <citation type="submission" date="2020-09" db="EMBL/GenBank/DDBJ databases">
        <title>Desulfogranum mesoprofundum gen. nov., sp. nov., a novel mesophilic, sulfate-reducing chemolithoautotroph isolated from a deep-sea hydrothermal vent chimney in the Suiyo Seamount.</title>
        <authorList>
            <person name="Hashimoto Y."/>
            <person name="Nakagawa S."/>
        </authorList>
    </citation>
    <scope>NUCLEOTIDE SEQUENCE</scope>
    <source>
        <strain evidence="2">KT2</strain>
    </source>
</reference>
<dbReference type="Proteomes" id="UP000826725">
    <property type="component" value="Chromosome"/>
</dbReference>
<dbReference type="EMBL" id="AP024086">
    <property type="protein sequence ID" value="BCL62058.1"/>
    <property type="molecule type" value="Genomic_DNA"/>
</dbReference>
<feature type="compositionally biased region" description="Polar residues" evidence="1">
    <location>
        <begin position="97"/>
        <end position="109"/>
    </location>
</feature>
<dbReference type="KEGG" id="dbk:DGMP_27510"/>
<sequence length="128" mass="14919">MEFIRHLRKTIEDPYQIILTEYITPTGQTKYRQKFIGFFRGKRKEGLIVIVELLYNGTVVWNIMNTRRRKHDSRKKAGEKQNPLPQMTHPTAMDFPGSTSHGNLSINTSRKVRTGTESFREKIVQGPE</sequence>
<organism evidence="2 3">
    <name type="scientific">Desulfomarina profundi</name>
    <dbReference type="NCBI Taxonomy" id="2772557"/>
    <lineage>
        <taxon>Bacteria</taxon>
        <taxon>Pseudomonadati</taxon>
        <taxon>Thermodesulfobacteriota</taxon>
        <taxon>Desulfobulbia</taxon>
        <taxon>Desulfobulbales</taxon>
        <taxon>Desulfobulbaceae</taxon>
        <taxon>Desulfomarina</taxon>
    </lineage>
</organism>
<gene>
    <name evidence="2" type="ORF">DGMP_27510</name>
</gene>
<evidence type="ECO:0000313" key="2">
    <source>
        <dbReference type="EMBL" id="BCL62058.1"/>
    </source>
</evidence>
<keyword evidence="3" id="KW-1185">Reference proteome</keyword>
<evidence type="ECO:0000256" key="1">
    <source>
        <dbReference type="SAM" id="MobiDB-lite"/>
    </source>
</evidence>
<feature type="region of interest" description="Disordered" evidence="1">
    <location>
        <begin position="67"/>
        <end position="128"/>
    </location>
</feature>
<evidence type="ECO:0008006" key="4">
    <source>
        <dbReference type="Google" id="ProtNLM"/>
    </source>
</evidence>
<protein>
    <recommendedName>
        <fullName evidence="4">Transposase</fullName>
    </recommendedName>
</protein>